<dbReference type="RefSeq" id="XP_009542291.1">
    <property type="nucleotide sequence ID" value="XM_009543996.1"/>
</dbReference>
<proteinExistence type="predicted"/>
<dbReference type="HOGENOM" id="CLU_123408_0_0_1"/>
<evidence type="ECO:0000313" key="3">
    <source>
        <dbReference type="Proteomes" id="UP000030671"/>
    </source>
</evidence>
<sequence length="146" mass="15846">ASPLPAAVSEPIRILHAQLMQSPHLEPSALLVRDPIPTPPGPPLPDAVPKGKRKRGGTHAGHGVAFQGGIWSWIVLAQVKEGTEKRGAIESVVRLVRKTLLTMDPPLPLPKNSRRTVSDGWAMVDAGDFAVHIVSRDAYQKFFTDR</sequence>
<dbReference type="Proteomes" id="UP000030671">
    <property type="component" value="Unassembled WGS sequence"/>
</dbReference>
<protein>
    <submittedName>
        <fullName evidence="2">Uncharacterized protein</fullName>
    </submittedName>
</protein>
<feature type="non-terminal residue" evidence="2">
    <location>
        <position position="1"/>
    </location>
</feature>
<feature type="non-terminal residue" evidence="2">
    <location>
        <position position="146"/>
    </location>
</feature>
<keyword evidence="3" id="KW-1185">Reference proteome</keyword>
<dbReference type="GeneID" id="20668982"/>
<organism evidence="2 3">
    <name type="scientific">Heterobasidion irregulare (strain TC 32-1)</name>
    <dbReference type="NCBI Taxonomy" id="747525"/>
    <lineage>
        <taxon>Eukaryota</taxon>
        <taxon>Fungi</taxon>
        <taxon>Dikarya</taxon>
        <taxon>Basidiomycota</taxon>
        <taxon>Agaricomycotina</taxon>
        <taxon>Agaricomycetes</taxon>
        <taxon>Russulales</taxon>
        <taxon>Bondarzewiaceae</taxon>
        <taxon>Heterobasidion</taxon>
        <taxon>Heterobasidion annosum species complex</taxon>
    </lineage>
</organism>
<accession>W4KHU4</accession>
<reference evidence="2 3" key="1">
    <citation type="journal article" date="2012" name="New Phytol.">
        <title>Insight into trade-off between wood decay and parasitism from the genome of a fungal forest pathogen.</title>
        <authorList>
            <person name="Olson A."/>
            <person name="Aerts A."/>
            <person name="Asiegbu F."/>
            <person name="Belbahri L."/>
            <person name="Bouzid O."/>
            <person name="Broberg A."/>
            <person name="Canback B."/>
            <person name="Coutinho P.M."/>
            <person name="Cullen D."/>
            <person name="Dalman K."/>
            <person name="Deflorio G."/>
            <person name="van Diepen L.T."/>
            <person name="Dunand C."/>
            <person name="Duplessis S."/>
            <person name="Durling M."/>
            <person name="Gonthier P."/>
            <person name="Grimwood J."/>
            <person name="Fossdal C.G."/>
            <person name="Hansson D."/>
            <person name="Henrissat B."/>
            <person name="Hietala A."/>
            <person name="Himmelstrand K."/>
            <person name="Hoffmeister D."/>
            <person name="Hogberg N."/>
            <person name="James T.Y."/>
            <person name="Karlsson M."/>
            <person name="Kohler A."/>
            <person name="Kues U."/>
            <person name="Lee Y.H."/>
            <person name="Lin Y.C."/>
            <person name="Lind M."/>
            <person name="Lindquist E."/>
            <person name="Lombard V."/>
            <person name="Lucas S."/>
            <person name="Lunden K."/>
            <person name="Morin E."/>
            <person name="Murat C."/>
            <person name="Park J."/>
            <person name="Raffaello T."/>
            <person name="Rouze P."/>
            <person name="Salamov A."/>
            <person name="Schmutz J."/>
            <person name="Solheim H."/>
            <person name="Stahlberg J."/>
            <person name="Velez H."/>
            <person name="de Vries R.P."/>
            <person name="Wiebenga A."/>
            <person name="Woodward S."/>
            <person name="Yakovlev I."/>
            <person name="Garbelotto M."/>
            <person name="Martin F."/>
            <person name="Grigoriev I.V."/>
            <person name="Stenlid J."/>
        </authorList>
    </citation>
    <scope>NUCLEOTIDE SEQUENCE [LARGE SCALE GENOMIC DNA]</scope>
    <source>
        <strain evidence="2 3">TC 32-1</strain>
    </source>
</reference>
<gene>
    <name evidence="2" type="ORF">HETIRDRAFT_243369</name>
</gene>
<dbReference type="EMBL" id="KI925455">
    <property type="protein sequence ID" value="ETW85428.1"/>
    <property type="molecule type" value="Genomic_DNA"/>
</dbReference>
<evidence type="ECO:0000313" key="2">
    <source>
        <dbReference type="EMBL" id="ETW85428.1"/>
    </source>
</evidence>
<feature type="compositionally biased region" description="Pro residues" evidence="1">
    <location>
        <begin position="36"/>
        <end position="46"/>
    </location>
</feature>
<evidence type="ECO:0000256" key="1">
    <source>
        <dbReference type="SAM" id="MobiDB-lite"/>
    </source>
</evidence>
<dbReference type="AlphaFoldDB" id="W4KHU4"/>
<dbReference type="KEGG" id="hir:HETIRDRAFT_243369"/>
<name>W4KHU4_HETIT</name>
<feature type="region of interest" description="Disordered" evidence="1">
    <location>
        <begin position="35"/>
        <end position="61"/>
    </location>
</feature>
<dbReference type="InParanoid" id="W4KHU4"/>
<dbReference type="OrthoDB" id="21330at2759"/>
<dbReference type="eggNOG" id="ENOG502SEVI">
    <property type="taxonomic scope" value="Eukaryota"/>
</dbReference>